<dbReference type="InterPro" id="IPR017871">
    <property type="entry name" value="ABC_transporter-like_CS"/>
</dbReference>
<dbReference type="InterPro" id="IPR050319">
    <property type="entry name" value="ABC_transp_ATP-bind"/>
</dbReference>
<dbReference type="GO" id="GO:0016887">
    <property type="term" value="F:ATP hydrolysis activity"/>
    <property type="evidence" value="ECO:0007669"/>
    <property type="project" value="InterPro"/>
</dbReference>
<dbReference type="Proteomes" id="UP000323521">
    <property type="component" value="Chromosome"/>
</dbReference>
<comment type="similarity">
    <text evidence="1">Belongs to the ABC transporter superfamily.</text>
</comment>
<dbReference type="RefSeq" id="WP_148136969.1">
    <property type="nucleotide sequence ID" value="NZ_CP017634.1"/>
</dbReference>
<sequence length="207" mass="23240">MLLEAKNLGFHYPKGPWILRGLDISLASGEVVGIKGQSGCGKTTLARMLAGYEQPQEGFVKLNGAPLPKQGYSPVQLIFQHPEKAVNSRWYMENTLREGWAPDEKILRELGIEEEWLSRWPNELSGGELQRFCVARALSTETQFLIADEMTSMLDGITQAQIWHVVLQMVKERNMGVMVISHEEPLMGRVCSRVIDLEGAARQENMG</sequence>
<dbReference type="EMBL" id="CP017634">
    <property type="protein sequence ID" value="ATW27599.1"/>
    <property type="molecule type" value="Genomic_DNA"/>
</dbReference>
<evidence type="ECO:0000256" key="3">
    <source>
        <dbReference type="ARBA" id="ARBA00022741"/>
    </source>
</evidence>
<dbReference type="Gene3D" id="3.40.50.300">
    <property type="entry name" value="P-loop containing nucleotide triphosphate hydrolases"/>
    <property type="match status" value="1"/>
</dbReference>
<dbReference type="PROSITE" id="PS50893">
    <property type="entry name" value="ABC_TRANSPORTER_2"/>
    <property type="match status" value="1"/>
</dbReference>
<dbReference type="Pfam" id="PF00005">
    <property type="entry name" value="ABC_tran"/>
    <property type="match status" value="1"/>
</dbReference>
<dbReference type="OrthoDB" id="9779287at2"/>
<keyword evidence="4 6" id="KW-0067">ATP-binding</keyword>
<evidence type="ECO:0000259" key="5">
    <source>
        <dbReference type="PROSITE" id="PS50893"/>
    </source>
</evidence>
<evidence type="ECO:0000256" key="4">
    <source>
        <dbReference type="ARBA" id="ARBA00022840"/>
    </source>
</evidence>
<dbReference type="KEGG" id="fwa:DCMF_25135"/>
<dbReference type="AlphaFoldDB" id="A0A3G1KZ17"/>
<evidence type="ECO:0000256" key="1">
    <source>
        <dbReference type="ARBA" id="ARBA00005417"/>
    </source>
</evidence>
<reference evidence="6 7" key="1">
    <citation type="submission" date="2016-10" db="EMBL/GenBank/DDBJ databases">
        <title>Complete Genome Sequence of Peptococcaceae strain DCMF.</title>
        <authorList>
            <person name="Edwards R.J."/>
            <person name="Holland S.I."/>
            <person name="Deshpande N.P."/>
            <person name="Wong Y.K."/>
            <person name="Ertan H."/>
            <person name="Manefield M."/>
            <person name="Russell T.L."/>
            <person name="Lee M.J."/>
        </authorList>
    </citation>
    <scope>NUCLEOTIDE SEQUENCE [LARGE SCALE GENOMIC DNA]</scope>
    <source>
        <strain evidence="6 7">DCMF</strain>
    </source>
</reference>
<dbReference type="InterPro" id="IPR003593">
    <property type="entry name" value="AAA+_ATPase"/>
</dbReference>
<dbReference type="InterPro" id="IPR027417">
    <property type="entry name" value="P-loop_NTPase"/>
</dbReference>
<dbReference type="GO" id="GO:0055085">
    <property type="term" value="P:transmembrane transport"/>
    <property type="evidence" value="ECO:0007669"/>
    <property type="project" value="UniProtKB-ARBA"/>
</dbReference>
<name>A0A3G1KZ17_FORW1</name>
<accession>A0A3G1KZ17</accession>
<dbReference type="GO" id="GO:0005524">
    <property type="term" value="F:ATP binding"/>
    <property type="evidence" value="ECO:0007669"/>
    <property type="project" value="UniProtKB-KW"/>
</dbReference>
<keyword evidence="2" id="KW-0813">Transport</keyword>
<evidence type="ECO:0000256" key="2">
    <source>
        <dbReference type="ARBA" id="ARBA00022448"/>
    </source>
</evidence>
<gene>
    <name evidence="6" type="ORF">DCMF_25135</name>
</gene>
<dbReference type="PANTHER" id="PTHR43776">
    <property type="entry name" value="TRANSPORT ATP-BINDING PROTEIN"/>
    <property type="match status" value="1"/>
</dbReference>
<dbReference type="SUPFAM" id="SSF52540">
    <property type="entry name" value="P-loop containing nucleoside triphosphate hydrolases"/>
    <property type="match status" value="1"/>
</dbReference>
<feature type="domain" description="ABC transporter" evidence="5">
    <location>
        <begin position="3"/>
        <end position="206"/>
    </location>
</feature>
<evidence type="ECO:0000313" key="6">
    <source>
        <dbReference type="EMBL" id="ATW27599.1"/>
    </source>
</evidence>
<keyword evidence="3" id="KW-0547">Nucleotide-binding</keyword>
<protein>
    <submittedName>
        <fullName evidence="6">ABC transporter ATP-binding protein</fullName>
    </submittedName>
</protein>
<dbReference type="InterPro" id="IPR003439">
    <property type="entry name" value="ABC_transporter-like_ATP-bd"/>
</dbReference>
<proteinExistence type="inferred from homology"/>
<organism evidence="6 7">
    <name type="scientific">Formimonas warabiya</name>
    <dbReference type="NCBI Taxonomy" id="1761012"/>
    <lineage>
        <taxon>Bacteria</taxon>
        <taxon>Bacillati</taxon>
        <taxon>Bacillota</taxon>
        <taxon>Clostridia</taxon>
        <taxon>Eubacteriales</taxon>
        <taxon>Peptococcaceae</taxon>
        <taxon>Candidatus Formimonas</taxon>
    </lineage>
</organism>
<dbReference type="PROSITE" id="PS00211">
    <property type="entry name" value="ABC_TRANSPORTER_1"/>
    <property type="match status" value="1"/>
</dbReference>
<evidence type="ECO:0000313" key="7">
    <source>
        <dbReference type="Proteomes" id="UP000323521"/>
    </source>
</evidence>
<keyword evidence="7" id="KW-1185">Reference proteome</keyword>
<dbReference type="PANTHER" id="PTHR43776:SF7">
    <property type="entry name" value="D,D-DIPEPTIDE TRANSPORT ATP-BINDING PROTEIN DDPF-RELATED"/>
    <property type="match status" value="1"/>
</dbReference>
<dbReference type="SMART" id="SM00382">
    <property type="entry name" value="AAA"/>
    <property type="match status" value="1"/>
</dbReference>